<protein>
    <recommendedName>
        <fullName evidence="4">Lipid-binding serum glycoprotein N-terminal domain-containing protein</fullName>
    </recommendedName>
</protein>
<dbReference type="GeneTree" id="ENSGT00940000164301"/>
<dbReference type="EMBL" id="AAQR03054162">
    <property type="status" value="NOT_ANNOTATED_CDS"/>
    <property type="molecule type" value="Genomic_DNA"/>
</dbReference>
<accession>H0X3D6</accession>
<dbReference type="AlphaFoldDB" id="H0X3D6"/>
<dbReference type="EMBL" id="AAQR03054159">
    <property type="status" value="NOT_ANNOTATED_CDS"/>
    <property type="molecule type" value="Genomic_DNA"/>
</dbReference>
<dbReference type="InterPro" id="IPR034433">
    <property type="entry name" value="Vomeromodulin"/>
</dbReference>
<dbReference type="EMBL" id="AAQR03054161">
    <property type="status" value="NOT_ANNOTATED_CDS"/>
    <property type="molecule type" value="Genomic_DNA"/>
</dbReference>
<evidence type="ECO:0000313" key="2">
    <source>
        <dbReference type="Ensembl" id="ENSOGAP00000009628.2"/>
    </source>
</evidence>
<evidence type="ECO:0000256" key="1">
    <source>
        <dbReference type="SAM" id="SignalP"/>
    </source>
</evidence>
<dbReference type="EMBL" id="AAQR03054160">
    <property type="status" value="NOT_ANNOTATED_CDS"/>
    <property type="molecule type" value="Genomic_DNA"/>
</dbReference>
<dbReference type="PANTHER" id="PTHR40142">
    <property type="entry name" value="BPI FOLD-CONTAINING FAMILY B, MEMBER 9B-RELATED"/>
    <property type="match status" value="1"/>
</dbReference>
<dbReference type="GO" id="GO:0007608">
    <property type="term" value="P:sensory perception of smell"/>
    <property type="evidence" value="ECO:0007669"/>
    <property type="project" value="InterPro"/>
</dbReference>
<organism evidence="2 3">
    <name type="scientific">Otolemur garnettii</name>
    <name type="common">Small-eared galago</name>
    <name type="synonym">Garnett's greater bushbaby</name>
    <dbReference type="NCBI Taxonomy" id="30611"/>
    <lineage>
        <taxon>Eukaryota</taxon>
        <taxon>Metazoa</taxon>
        <taxon>Chordata</taxon>
        <taxon>Craniata</taxon>
        <taxon>Vertebrata</taxon>
        <taxon>Euteleostomi</taxon>
        <taxon>Mammalia</taxon>
        <taxon>Eutheria</taxon>
        <taxon>Euarchontoglires</taxon>
        <taxon>Primates</taxon>
        <taxon>Strepsirrhini</taxon>
        <taxon>Lorisiformes</taxon>
        <taxon>Galagidae</taxon>
        <taxon>Otolemur</taxon>
    </lineage>
</organism>
<feature type="chain" id="PRO_5003544692" description="Lipid-binding serum glycoprotein N-terminal domain-containing protein" evidence="1">
    <location>
        <begin position="18"/>
        <end position="590"/>
    </location>
</feature>
<dbReference type="eggNOG" id="ENOG502TKQD">
    <property type="taxonomic scope" value="Eukaryota"/>
</dbReference>
<reference evidence="2" key="3">
    <citation type="submission" date="2025-09" db="UniProtKB">
        <authorList>
            <consortium name="Ensembl"/>
        </authorList>
    </citation>
    <scope>IDENTIFICATION</scope>
</reference>
<name>H0X3D6_OTOGA</name>
<sequence length="590" mass="62989">MLPIWALAIMLAVQARALDLQAPPEILKELPVQLPGPNIGTLPLGVPYDPIPRVLPSSRPSTPRKISLRTKGRRCSPMAKYFISPSKLEDYLDATLPLQIEKKLKCEKVNLAGLFGSLISKLSDSTGLLSLLNLTSSLDLIGGAGLNGILGQGGNDKSPKVPLLSEATSAVGDLLPLGQEGLGSLLPIGADKNPVNGLLKGTGLSSLQQPLNDVVGKAGQLTDSTQDVLSSVVPSDISETLTGLLGNINVEQLLLGLEVQKVTVDSMKSTMADDGIQMHVTTTAFIGGKGVAGPVVDLLGFQVHGNMALQIGISTNNTHCVKLQVLEKSMTADKVTLQLPEKVTEILPVSLPVPLDDIVPQLLTISLNENTEEPSSCDIVLSDGSDCKNSTGLFTYILKSSRMSTSGLSTVYCAEARFKKNRVPMTGSPLSPDTKNANASLTLSHTILKTIVTYAAKMSSLQKGNVDGSITKVSYSLQPGNKIQATYWVNIRKDGESFATGQTSLIISHLGRISKDRLIADIKLVSSEHSSTPPEAIDEVQVVMADVLKKFWSNLTELLQRWNIPPGVISNLLDNTKVEVLKSVREKNTY</sequence>
<dbReference type="STRING" id="30611.ENSOGAP00000009628"/>
<dbReference type="OMA" id="DCKNSTG"/>
<feature type="signal peptide" evidence="1">
    <location>
        <begin position="1"/>
        <end position="17"/>
    </location>
</feature>
<keyword evidence="3" id="KW-1185">Reference proteome</keyword>
<keyword evidence="1" id="KW-0732">Signal</keyword>
<dbReference type="InParanoid" id="H0X3D6"/>
<dbReference type="HOGENOM" id="CLU_032312_0_0_1"/>
<reference evidence="2" key="2">
    <citation type="submission" date="2025-08" db="UniProtKB">
        <authorList>
            <consortium name="Ensembl"/>
        </authorList>
    </citation>
    <scope>IDENTIFICATION</scope>
</reference>
<evidence type="ECO:0008006" key="4">
    <source>
        <dbReference type="Google" id="ProtNLM"/>
    </source>
</evidence>
<dbReference type="PANTHER" id="PTHR40142:SF1">
    <property type="entry name" value="BPI FOLD CONTAINING FAMILY B, MEMBER 9B-RELATED"/>
    <property type="match status" value="1"/>
</dbReference>
<dbReference type="Ensembl" id="ENSOGAT00000010761.2">
    <property type="protein sequence ID" value="ENSOGAP00000009628.2"/>
    <property type="gene ID" value="ENSOGAG00000010760.2"/>
</dbReference>
<reference evidence="3" key="1">
    <citation type="submission" date="2011-03" db="EMBL/GenBank/DDBJ databases">
        <title>Version 3 of the genome sequence of Otolemur garnettii (Bushbaby).</title>
        <authorList>
            <consortium name="The Broad Institute Genome Sequencing Platform"/>
            <person name="Di Palma F."/>
            <person name="Johnson J."/>
            <person name="Lander E.S."/>
            <person name="Lindblad-Toh K."/>
            <person name="Jaffe D.B."/>
            <person name="Gnerre S."/>
            <person name="MacCallum I."/>
            <person name="Przybylski D."/>
            <person name="Ribeiro F.J."/>
            <person name="Burton J.N."/>
            <person name="Walker B.J."/>
            <person name="Sharpe T."/>
            <person name="Hall G."/>
        </authorList>
    </citation>
    <scope>NUCLEOTIDE SEQUENCE [LARGE SCALE GENOMIC DNA]</scope>
</reference>
<evidence type="ECO:0000313" key="3">
    <source>
        <dbReference type="Proteomes" id="UP000005225"/>
    </source>
</evidence>
<dbReference type="Proteomes" id="UP000005225">
    <property type="component" value="Unassembled WGS sequence"/>
</dbReference>
<proteinExistence type="predicted"/>